<gene>
    <name evidence="7" type="ORF">KEF85_09270</name>
</gene>
<dbReference type="GO" id="GO:0016301">
    <property type="term" value="F:kinase activity"/>
    <property type="evidence" value="ECO:0007669"/>
    <property type="project" value="UniProtKB-KW"/>
</dbReference>
<accession>A0A975ML70</accession>
<keyword evidence="3" id="KW-0547">Nucleotide-binding</keyword>
<dbReference type="RefSeq" id="WP_215579790.1">
    <property type="nucleotide sequence ID" value="NZ_CP073754.1"/>
</dbReference>
<feature type="domain" description="Carbohydrate kinase PfkB" evidence="6">
    <location>
        <begin position="23"/>
        <end position="279"/>
    </location>
</feature>
<dbReference type="PROSITE" id="PS00583">
    <property type="entry name" value="PFKB_KINASES_1"/>
    <property type="match status" value="1"/>
</dbReference>
<evidence type="ECO:0000256" key="2">
    <source>
        <dbReference type="ARBA" id="ARBA00022679"/>
    </source>
</evidence>
<protein>
    <submittedName>
        <fullName evidence="7">Carbohydrate kinase</fullName>
    </submittedName>
</protein>
<evidence type="ECO:0000313" key="8">
    <source>
        <dbReference type="Proteomes" id="UP000676649"/>
    </source>
</evidence>
<keyword evidence="2" id="KW-0808">Transferase</keyword>
<dbReference type="Gene3D" id="3.40.1190.20">
    <property type="match status" value="1"/>
</dbReference>
<dbReference type="EMBL" id="CP073754">
    <property type="protein sequence ID" value="QWF69570.1"/>
    <property type="molecule type" value="Genomic_DNA"/>
</dbReference>
<dbReference type="GO" id="GO:0005524">
    <property type="term" value="F:ATP binding"/>
    <property type="evidence" value="ECO:0007669"/>
    <property type="project" value="UniProtKB-KW"/>
</dbReference>
<evidence type="ECO:0000256" key="5">
    <source>
        <dbReference type="ARBA" id="ARBA00022840"/>
    </source>
</evidence>
<reference evidence="7" key="1">
    <citation type="submission" date="2021-04" db="EMBL/GenBank/DDBJ databases">
        <title>Draft genome sequence data of methanotrophic Methylovulum sp. strain S1L and Methylomonas sp. strain S2AM isolated from boreal lake water columns.</title>
        <authorList>
            <person name="Rissanen A.J."/>
            <person name="Mangayil R."/>
            <person name="Svenning M.M."/>
            <person name="Khanongnuch R."/>
        </authorList>
    </citation>
    <scope>NUCLEOTIDE SEQUENCE</scope>
    <source>
        <strain evidence="7">S2AM</strain>
    </source>
</reference>
<dbReference type="InterPro" id="IPR029056">
    <property type="entry name" value="Ribokinase-like"/>
</dbReference>
<dbReference type="PANTHER" id="PTHR43085:SF1">
    <property type="entry name" value="PSEUDOURIDINE KINASE-RELATED"/>
    <property type="match status" value="1"/>
</dbReference>
<proteinExistence type="inferred from homology"/>
<evidence type="ECO:0000256" key="1">
    <source>
        <dbReference type="ARBA" id="ARBA00010688"/>
    </source>
</evidence>
<dbReference type="SUPFAM" id="SSF53613">
    <property type="entry name" value="Ribokinase-like"/>
    <property type="match status" value="1"/>
</dbReference>
<keyword evidence="4 7" id="KW-0418">Kinase</keyword>
<dbReference type="CDD" id="cd01167">
    <property type="entry name" value="bac_FRK"/>
    <property type="match status" value="1"/>
</dbReference>
<dbReference type="InterPro" id="IPR011611">
    <property type="entry name" value="PfkB_dom"/>
</dbReference>
<dbReference type="AlphaFoldDB" id="A0A975ML70"/>
<evidence type="ECO:0000313" key="7">
    <source>
        <dbReference type="EMBL" id="QWF69570.1"/>
    </source>
</evidence>
<keyword evidence="5" id="KW-0067">ATP-binding</keyword>
<sequence length="295" mass="32300">MTGKSAFTVFGEVLFDRFSDGYQVLGGAPFNVAWHLQALGLAPLFISRVGDDAAGEQIRQAMQNWGMDTTGLQLDHQYPTGAVEVKLNGGEPSYEILANQAYDFIHDDDPVLPNCRILYHGSLALRQPVSRASFSQLSSRYQGPIFLDVNLRAPWWRADDLQLWLAGADWVKLNETELQQLHPSGKGLEQQMQDILRAYQLSGLIVTRGAAGASALQANGELVCVSPAHAISVVDCVGAGDAFSAISLLGIYHSWPLALTMHRAQDFAASLIGQRGATPADPGFYRRFRQDWQIA</sequence>
<evidence type="ECO:0000256" key="4">
    <source>
        <dbReference type="ARBA" id="ARBA00022777"/>
    </source>
</evidence>
<dbReference type="InterPro" id="IPR002173">
    <property type="entry name" value="Carboh/pur_kinase_PfkB_CS"/>
</dbReference>
<evidence type="ECO:0000259" key="6">
    <source>
        <dbReference type="Pfam" id="PF00294"/>
    </source>
</evidence>
<dbReference type="Pfam" id="PF00294">
    <property type="entry name" value="PfkB"/>
    <property type="match status" value="1"/>
</dbReference>
<organism evidence="7 8">
    <name type="scientific">Methylomonas paludis</name>
    <dbReference type="NCBI Taxonomy" id="1173101"/>
    <lineage>
        <taxon>Bacteria</taxon>
        <taxon>Pseudomonadati</taxon>
        <taxon>Pseudomonadota</taxon>
        <taxon>Gammaproteobacteria</taxon>
        <taxon>Methylococcales</taxon>
        <taxon>Methylococcaceae</taxon>
        <taxon>Methylomonas</taxon>
    </lineage>
</organism>
<dbReference type="InterPro" id="IPR050306">
    <property type="entry name" value="PfkB_Carbo_kinase"/>
</dbReference>
<dbReference type="Proteomes" id="UP000676649">
    <property type="component" value="Chromosome"/>
</dbReference>
<keyword evidence="8" id="KW-1185">Reference proteome</keyword>
<name>A0A975ML70_9GAMM</name>
<comment type="similarity">
    <text evidence="1">Belongs to the carbohydrate kinase PfkB family.</text>
</comment>
<evidence type="ECO:0000256" key="3">
    <source>
        <dbReference type="ARBA" id="ARBA00022741"/>
    </source>
</evidence>
<dbReference type="PANTHER" id="PTHR43085">
    <property type="entry name" value="HEXOKINASE FAMILY MEMBER"/>
    <property type="match status" value="1"/>
</dbReference>
<dbReference type="KEGG" id="mpad:KEF85_09270"/>